<organism evidence="1 2">
    <name type="scientific">Araneus ventricosus</name>
    <name type="common">Orbweaver spider</name>
    <name type="synonym">Epeira ventricosa</name>
    <dbReference type="NCBI Taxonomy" id="182803"/>
    <lineage>
        <taxon>Eukaryota</taxon>
        <taxon>Metazoa</taxon>
        <taxon>Ecdysozoa</taxon>
        <taxon>Arthropoda</taxon>
        <taxon>Chelicerata</taxon>
        <taxon>Arachnida</taxon>
        <taxon>Araneae</taxon>
        <taxon>Araneomorphae</taxon>
        <taxon>Entelegynae</taxon>
        <taxon>Araneoidea</taxon>
        <taxon>Araneidae</taxon>
        <taxon>Araneus</taxon>
    </lineage>
</organism>
<evidence type="ECO:0000313" key="2">
    <source>
        <dbReference type="Proteomes" id="UP000499080"/>
    </source>
</evidence>
<proteinExistence type="predicted"/>
<reference evidence="1 2" key="1">
    <citation type="journal article" date="2019" name="Sci. Rep.">
        <title>Orb-weaving spider Araneus ventricosus genome elucidates the spidroin gene catalogue.</title>
        <authorList>
            <person name="Kono N."/>
            <person name="Nakamura H."/>
            <person name="Ohtoshi R."/>
            <person name="Moran D.A.P."/>
            <person name="Shinohara A."/>
            <person name="Yoshida Y."/>
            <person name="Fujiwara M."/>
            <person name="Mori M."/>
            <person name="Tomita M."/>
            <person name="Arakawa K."/>
        </authorList>
    </citation>
    <scope>NUCLEOTIDE SEQUENCE [LARGE SCALE GENOMIC DNA]</scope>
</reference>
<evidence type="ECO:0000313" key="1">
    <source>
        <dbReference type="EMBL" id="GBM60806.1"/>
    </source>
</evidence>
<dbReference type="Proteomes" id="UP000499080">
    <property type="component" value="Unassembled WGS sequence"/>
</dbReference>
<name>A0A4Y2H7B9_ARAVE</name>
<comment type="caution">
    <text evidence="1">The sequence shown here is derived from an EMBL/GenBank/DDBJ whole genome shotgun (WGS) entry which is preliminary data.</text>
</comment>
<keyword evidence="2" id="KW-1185">Reference proteome</keyword>
<protein>
    <submittedName>
        <fullName evidence="1">Uncharacterized protein</fullName>
    </submittedName>
</protein>
<dbReference type="EMBL" id="BGPR01001740">
    <property type="protein sequence ID" value="GBM60806.1"/>
    <property type="molecule type" value="Genomic_DNA"/>
</dbReference>
<sequence>MASHLIIWPLRSLAVPGLHTLNNDITKLDWTSLGLWFALLSDVTQHCSKVHEESFNRLNGLKCVRLQLRCCFVCDEWMRHKGTEI</sequence>
<accession>A0A4Y2H7B9</accession>
<dbReference type="AlphaFoldDB" id="A0A4Y2H7B9"/>
<gene>
    <name evidence="1" type="ORF">AVEN_68405_1</name>
</gene>